<dbReference type="PROSITE" id="PS51318">
    <property type="entry name" value="TAT"/>
    <property type="match status" value="1"/>
</dbReference>
<evidence type="ECO:0000313" key="2">
    <source>
        <dbReference type="EMBL" id="KXN98250.1"/>
    </source>
</evidence>
<dbReference type="EMBL" id="JRWG01000009">
    <property type="protein sequence ID" value="KXN98250.1"/>
    <property type="molecule type" value="Genomic_DNA"/>
</dbReference>
<sequence length="182" mass="20372">MKNTTSRRLFMRNSAFAITGLAVLTPTITSAFTSESPYSGYNPYAETKTDLRTGVFSSNSVAVKGTLYGKDDATPLKNATVEVWHLSPNSSKYRHRAKLKTDEQGRYEFITDFPNKEEGKSARIYFKVSSSESISFTELALTEQGAHITGEHWAKNRNLGEKLFPIKETFLGETTIHFNLSV</sequence>
<feature type="chain" id="PRO_5007479650" description="Intradiol ring-cleavage dioxygenases domain-containing protein" evidence="1">
    <location>
        <begin position="32"/>
        <end position="182"/>
    </location>
</feature>
<dbReference type="GO" id="GO:0016702">
    <property type="term" value="F:oxidoreductase activity, acting on single donors with incorporation of molecular oxygen, incorporation of two atoms of oxygen"/>
    <property type="evidence" value="ECO:0007669"/>
    <property type="project" value="InterPro"/>
</dbReference>
<keyword evidence="3" id="KW-1185">Reference proteome</keyword>
<dbReference type="RefSeq" id="WP_062622864.1">
    <property type="nucleotide sequence ID" value="NZ_JRWG01000009.1"/>
</dbReference>
<dbReference type="Proteomes" id="UP000070138">
    <property type="component" value="Unassembled WGS sequence"/>
</dbReference>
<proteinExistence type="predicted"/>
<dbReference type="GO" id="GO:0005506">
    <property type="term" value="F:iron ion binding"/>
    <property type="evidence" value="ECO:0007669"/>
    <property type="project" value="InterPro"/>
</dbReference>
<name>A0A137RFH7_9FLAO</name>
<evidence type="ECO:0000256" key="1">
    <source>
        <dbReference type="SAM" id="SignalP"/>
    </source>
</evidence>
<evidence type="ECO:0008006" key="4">
    <source>
        <dbReference type="Google" id="ProtNLM"/>
    </source>
</evidence>
<protein>
    <recommendedName>
        <fullName evidence="4">Intradiol ring-cleavage dioxygenases domain-containing protein</fullName>
    </recommendedName>
</protein>
<accession>A0A137RFH7</accession>
<keyword evidence="1" id="KW-0732">Signal</keyword>
<dbReference type="Gene3D" id="2.60.130.10">
    <property type="entry name" value="Aromatic compound dioxygenase"/>
    <property type="match status" value="1"/>
</dbReference>
<dbReference type="OrthoDB" id="1176494at2"/>
<reference evidence="2 3" key="2">
    <citation type="journal article" date="2016" name="Int. J. Syst. Evol. Microbiol.">
        <title>Vitellibacter aquimaris sp. nov., a marine bacterium isolated from seawater.</title>
        <authorList>
            <person name="Thevarajoo S."/>
            <person name="Selvaratnam C."/>
            <person name="Goh K.M."/>
            <person name="Hong K.W."/>
            <person name="Chan X.Y."/>
            <person name="Chan K.G."/>
            <person name="Chong C.S."/>
        </authorList>
    </citation>
    <scope>NUCLEOTIDE SEQUENCE [LARGE SCALE GENOMIC DNA]</scope>
    <source>
        <strain evidence="2 3">D-24</strain>
    </source>
</reference>
<dbReference type="AlphaFoldDB" id="A0A137RFH7"/>
<dbReference type="InterPro" id="IPR015889">
    <property type="entry name" value="Intradiol_dOase_core"/>
</dbReference>
<evidence type="ECO:0000313" key="3">
    <source>
        <dbReference type="Proteomes" id="UP000070138"/>
    </source>
</evidence>
<feature type="signal peptide" evidence="1">
    <location>
        <begin position="1"/>
        <end position="31"/>
    </location>
</feature>
<dbReference type="SUPFAM" id="SSF49482">
    <property type="entry name" value="Aromatic compound dioxygenase"/>
    <property type="match status" value="1"/>
</dbReference>
<gene>
    <name evidence="2" type="ORF">LS48_12635</name>
</gene>
<comment type="caution">
    <text evidence="2">The sequence shown here is derived from an EMBL/GenBank/DDBJ whole genome shotgun (WGS) entry which is preliminary data.</text>
</comment>
<reference evidence="3" key="1">
    <citation type="submission" date="2014-10" db="EMBL/GenBank/DDBJ databases">
        <title>Genome sequencing of Vitellibacter sp. D-24.</title>
        <authorList>
            <person name="Thevarajoo S."/>
            <person name="Selvaratnam C."/>
            <person name="Goh K.M."/>
            <person name="Chong C.S."/>
        </authorList>
    </citation>
    <scope>NUCLEOTIDE SEQUENCE [LARGE SCALE GENOMIC DNA]</scope>
    <source>
        <strain evidence="3">D-24</strain>
    </source>
</reference>
<dbReference type="InterPro" id="IPR006311">
    <property type="entry name" value="TAT_signal"/>
</dbReference>
<dbReference type="STRING" id="1548749.LS48_12635"/>
<organism evidence="2 3">
    <name type="scientific">Aequorivita aquimaris</name>
    <dbReference type="NCBI Taxonomy" id="1548749"/>
    <lineage>
        <taxon>Bacteria</taxon>
        <taxon>Pseudomonadati</taxon>
        <taxon>Bacteroidota</taxon>
        <taxon>Flavobacteriia</taxon>
        <taxon>Flavobacteriales</taxon>
        <taxon>Flavobacteriaceae</taxon>
        <taxon>Aequorivita</taxon>
    </lineage>
</organism>